<evidence type="ECO:0000313" key="3">
    <source>
        <dbReference type="Proteomes" id="UP000294933"/>
    </source>
</evidence>
<dbReference type="OrthoDB" id="3365698at2759"/>
<gene>
    <name evidence="2" type="ORF">BD410DRAFT_845857</name>
</gene>
<reference evidence="2 3" key="1">
    <citation type="submission" date="2018-06" db="EMBL/GenBank/DDBJ databases">
        <title>A transcriptomic atlas of mushroom development highlights an independent origin of complex multicellularity.</title>
        <authorList>
            <consortium name="DOE Joint Genome Institute"/>
            <person name="Krizsan K."/>
            <person name="Almasi E."/>
            <person name="Merenyi Z."/>
            <person name="Sahu N."/>
            <person name="Viragh M."/>
            <person name="Koszo T."/>
            <person name="Mondo S."/>
            <person name="Kiss B."/>
            <person name="Balint B."/>
            <person name="Kues U."/>
            <person name="Barry K."/>
            <person name="Hegedus J.C."/>
            <person name="Henrissat B."/>
            <person name="Johnson J."/>
            <person name="Lipzen A."/>
            <person name="Ohm R."/>
            <person name="Nagy I."/>
            <person name="Pangilinan J."/>
            <person name="Yan J."/>
            <person name="Xiong Y."/>
            <person name="Grigoriev I.V."/>
            <person name="Hibbett D.S."/>
            <person name="Nagy L.G."/>
        </authorList>
    </citation>
    <scope>NUCLEOTIDE SEQUENCE [LARGE SCALE GENOMIC DNA]</scope>
    <source>
        <strain evidence="2 3">SZMC22713</strain>
    </source>
</reference>
<dbReference type="Gene3D" id="1.20.1280.50">
    <property type="match status" value="1"/>
</dbReference>
<dbReference type="InterPro" id="IPR001810">
    <property type="entry name" value="F-box_dom"/>
</dbReference>
<dbReference type="AlphaFoldDB" id="A0A4Y7PHW9"/>
<name>A0A4Y7PHW9_9AGAM</name>
<proteinExistence type="predicted"/>
<organism evidence="2 3">
    <name type="scientific">Rickenella mellea</name>
    <dbReference type="NCBI Taxonomy" id="50990"/>
    <lineage>
        <taxon>Eukaryota</taxon>
        <taxon>Fungi</taxon>
        <taxon>Dikarya</taxon>
        <taxon>Basidiomycota</taxon>
        <taxon>Agaricomycotina</taxon>
        <taxon>Agaricomycetes</taxon>
        <taxon>Hymenochaetales</taxon>
        <taxon>Rickenellaceae</taxon>
        <taxon>Rickenella</taxon>
    </lineage>
</organism>
<dbReference type="EMBL" id="ML170320">
    <property type="protein sequence ID" value="TDL14628.1"/>
    <property type="molecule type" value="Genomic_DNA"/>
</dbReference>
<sequence>MAGLEELTHLLVRLMAHDCHGASEDEVWDSVLGRGLQAQTSSEMRQSLEEVKLCLLAVKVVQDRLGRRLRFLRKACMHSIMESGLRKLPDDILSHIFEAGHMMSKGWSFARSVSQVSARFRQISFRTPLLWTRIFATYPPDQIREFIHRSGQMDLEVFPDARDWNNFDSWRTVGNPVEDMKVTKQEELFYEISRECTHRWAHLQLDLAGPRILEVPMMEECGLTDFPRLRSLAPHDWNSFAHWRLPSLSHVGGRQTRFDPNFPFLGQVTSLTLCPDFDDINDIYALTETLYSLKNLQHFSLTLRSGIGDAAYDSEDSEPEPEPNAEVERLILDVHSVHIGSLEIYVQAPTPRKVVSLAFDALSFLAPSTSTIFLEISGKIRPEAFLYASTGKFFPYGSTISLRIVDTDVKNTLPPKGFRLLTRLVRGSQIARSIDIEAPTLGLIRENDLTGNWKDFAILRRLSFKHCHQLREQDVKFLVERLIINTDPDMGLKLLELISCRQLSKEFLLALGDEFGSKVKWQLWLSDSITVIMRHREGLLLTELQWV</sequence>
<dbReference type="VEuPathDB" id="FungiDB:BD410DRAFT_845857"/>
<dbReference type="Pfam" id="PF12937">
    <property type="entry name" value="F-box-like"/>
    <property type="match status" value="1"/>
</dbReference>
<feature type="domain" description="F-box" evidence="1">
    <location>
        <begin position="86"/>
        <end position="135"/>
    </location>
</feature>
<accession>A0A4Y7PHW9</accession>
<keyword evidence="3" id="KW-1185">Reference proteome</keyword>
<evidence type="ECO:0000313" key="2">
    <source>
        <dbReference type="EMBL" id="TDL14628.1"/>
    </source>
</evidence>
<protein>
    <recommendedName>
        <fullName evidence="1">F-box domain-containing protein</fullName>
    </recommendedName>
</protein>
<dbReference type="Proteomes" id="UP000294933">
    <property type="component" value="Unassembled WGS sequence"/>
</dbReference>
<evidence type="ECO:0000259" key="1">
    <source>
        <dbReference type="Pfam" id="PF12937"/>
    </source>
</evidence>